<feature type="non-terminal residue" evidence="3">
    <location>
        <position position="1"/>
    </location>
</feature>
<dbReference type="Pfam" id="PF00990">
    <property type="entry name" value="GGDEF"/>
    <property type="match status" value="1"/>
</dbReference>
<accession>A0ABW3M5G1</accession>
<dbReference type="Gene3D" id="3.30.70.270">
    <property type="match status" value="1"/>
</dbReference>
<reference evidence="4" key="1">
    <citation type="journal article" date="2019" name="Int. J. Syst. Evol. Microbiol.">
        <title>The Global Catalogue of Microorganisms (GCM) 10K type strain sequencing project: providing services to taxonomists for standard genome sequencing and annotation.</title>
        <authorList>
            <consortium name="The Broad Institute Genomics Platform"/>
            <consortium name="The Broad Institute Genome Sequencing Center for Infectious Disease"/>
            <person name="Wu L."/>
            <person name="Ma J."/>
        </authorList>
    </citation>
    <scope>NUCLEOTIDE SEQUENCE [LARGE SCALE GENOMIC DNA]</scope>
    <source>
        <strain evidence="4">JCM 31486</strain>
    </source>
</reference>
<dbReference type="EMBL" id="JBHTIS010000439">
    <property type="protein sequence ID" value="MFD1045872.1"/>
    <property type="molecule type" value="Genomic_DNA"/>
</dbReference>
<evidence type="ECO:0000256" key="1">
    <source>
        <dbReference type="SAM" id="Phobius"/>
    </source>
</evidence>
<organism evidence="3 4">
    <name type="scientific">Kibdelosporangium lantanae</name>
    <dbReference type="NCBI Taxonomy" id="1497396"/>
    <lineage>
        <taxon>Bacteria</taxon>
        <taxon>Bacillati</taxon>
        <taxon>Actinomycetota</taxon>
        <taxon>Actinomycetes</taxon>
        <taxon>Pseudonocardiales</taxon>
        <taxon>Pseudonocardiaceae</taxon>
        <taxon>Kibdelosporangium</taxon>
    </lineage>
</organism>
<feature type="domain" description="GGDEF" evidence="2">
    <location>
        <begin position="118"/>
        <end position="254"/>
    </location>
</feature>
<evidence type="ECO:0000313" key="3">
    <source>
        <dbReference type="EMBL" id="MFD1045872.1"/>
    </source>
</evidence>
<dbReference type="CDD" id="cd01949">
    <property type="entry name" value="GGDEF"/>
    <property type="match status" value="1"/>
</dbReference>
<feature type="transmembrane region" description="Helical" evidence="1">
    <location>
        <begin position="6"/>
        <end position="29"/>
    </location>
</feature>
<dbReference type="Proteomes" id="UP001597045">
    <property type="component" value="Unassembled WGS sequence"/>
</dbReference>
<evidence type="ECO:0000313" key="4">
    <source>
        <dbReference type="Proteomes" id="UP001597045"/>
    </source>
</evidence>
<keyword evidence="1" id="KW-0812">Transmembrane</keyword>
<protein>
    <submittedName>
        <fullName evidence="3">GGDEF domain-containing protein</fullName>
    </submittedName>
</protein>
<comment type="caution">
    <text evidence="3">The sequence shown here is derived from an EMBL/GenBank/DDBJ whole genome shotgun (WGS) entry which is preliminary data.</text>
</comment>
<dbReference type="InterPro" id="IPR000160">
    <property type="entry name" value="GGDEF_dom"/>
</dbReference>
<gene>
    <name evidence="3" type="ORF">ACFQ1S_10000</name>
</gene>
<sequence>GLPTASVPAIVLGAVTYAVVGNVLMLGSLKAHQLTTSWSDTLLEFASLSLGGITAVMVATRPFLIVMAILPVVVLHRLVLMRQLEERATTDHKTGLLTDAEWRDRAASELRRARRRDDVFSVLMIDLDHFRRINSKYGHMGGDAALRAVADAVRGEVRTYDSVGRFGGEEFVVLLPGSPQLHSMAVAERIRERVAELVVTSPVDAAVITGLSVSIGVAAYPEAGTAMERLLNRADRALYRAKGFGRNQVVAEVG</sequence>
<keyword evidence="4" id="KW-1185">Reference proteome</keyword>
<dbReference type="SUPFAM" id="SSF55073">
    <property type="entry name" value="Nucleotide cyclase"/>
    <property type="match status" value="1"/>
</dbReference>
<name>A0ABW3M5G1_9PSEU</name>
<evidence type="ECO:0000259" key="2">
    <source>
        <dbReference type="PROSITE" id="PS50887"/>
    </source>
</evidence>
<dbReference type="InterPro" id="IPR029787">
    <property type="entry name" value="Nucleotide_cyclase"/>
</dbReference>
<dbReference type="InterPro" id="IPR043128">
    <property type="entry name" value="Rev_trsase/Diguanyl_cyclase"/>
</dbReference>
<dbReference type="NCBIfam" id="TIGR00254">
    <property type="entry name" value="GGDEF"/>
    <property type="match status" value="1"/>
</dbReference>
<keyword evidence="1" id="KW-0472">Membrane</keyword>
<dbReference type="InterPro" id="IPR050469">
    <property type="entry name" value="Diguanylate_Cyclase"/>
</dbReference>
<keyword evidence="1" id="KW-1133">Transmembrane helix</keyword>
<dbReference type="SMART" id="SM00267">
    <property type="entry name" value="GGDEF"/>
    <property type="match status" value="1"/>
</dbReference>
<dbReference type="PANTHER" id="PTHR45138:SF9">
    <property type="entry name" value="DIGUANYLATE CYCLASE DGCM-RELATED"/>
    <property type="match status" value="1"/>
</dbReference>
<feature type="transmembrane region" description="Helical" evidence="1">
    <location>
        <begin position="63"/>
        <end position="80"/>
    </location>
</feature>
<dbReference type="PROSITE" id="PS50887">
    <property type="entry name" value="GGDEF"/>
    <property type="match status" value="1"/>
</dbReference>
<dbReference type="PANTHER" id="PTHR45138">
    <property type="entry name" value="REGULATORY COMPONENTS OF SENSORY TRANSDUCTION SYSTEM"/>
    <property type="match status" value="1"/>
</dbReference>
<proteinExistence type="predicted"/>